<accession>X6M9F2</accession>
<proteinExistence type="predicted"/>
<evidence type="ECO:0000313" key="3">
    <source>
        <dbReference type="Proteomes" id="UP000023152"/>
    </source>
</evidence>
<protein>
    <submittedName>
        <fullName evidence="2">Uncharacterized protein</fullName>
    </submittedName>
</protein>
<keyword evidence="3" id="KW-1185">Reference proteome</keyword>
<dbReference type="AlphaFoldDB" id="X6M9F2"/>
<feature type="transmembrane region" description="Helical" evidence="1">
    <location>
        <begin position="33"/>
        <end position="55"/>
    </location>
</feature>
<organism evidence="2 3">
    <name type="scientific">Reticulomyxa filosa</name>
    <dbReference type="NCBI Taxonomy" id="46433"/>
    <lineage>
        <taxon>Eukaryota</taxon>
        <taxon>Sar</taxon>
        <taxon>Rhizaria</taxon>
        <taxon>Retaria</taxon>
        <taxon>Foraminifera</taxon>
        <taxon>Monothalamids</taxon>
        <taxon>Reticulomyxidae</taxon>
        <taxon>Reticulomyxa</taxon>
    </lineage>
</organism>
<keyword evidence="1" id="KW-0812">Transmembrane</keyword>
<evidence type="ECO:0000256" key="1">
    <source>
        <dbReference type="SAM" id="Phobius"/>
    </source>
</evidence>
<dbReference type="EMBL" id="ASPP01023321">
    <property type="protein sequence ID" value="ETO10633.1"/>
    <property type="molecule type" value="Genomic_DNA"/>
</dbReference>
<comment type="caution">
    <text evidence="2">The sequence shown here is derived from an EMBL/GenBank/DDBJ whole genome shotgun (WGS) entry which is preliminary data.</text>
</comment>
<sequence length="146" mass="17645">MHTQTSFQKRKPEQHVSETFGKFLPPPYTCEDWNLSIILLKMGTLNFFIITIITFKNENRNCRNKSGYETMDNPQTLSCMRPHYHRLFLRALPMRFDSDMGTELTKKEEKYNELVELATQMEIPIEYWYVFYFILFFFKEKVSTRN</sequence>
<gene>
    <name evidence="2" type="ORF">RFI_26743</name>
</gene>
<evidence type="ECO:0000313" key="2">
    <source>
        <dbReference type="EMBL" id="ETO10633.1"/>
    </source>
</evidence>
<name>X6M9F2_RETFI</name>
<dbReference type="Proteomes" id="UP000023152">
    <property type="component" value="Unassembled WGS sequence"/>
</dbReference>
<keyword evidence="1" id="KW-0472">Membrane</keyword>
<reference evidence="2 3" key="1">
    <citation type="journal article" date="2013" name="Curr. Biol.">
        <title>The Genome of the Foraminiferan Reticulomyxa filosa.</title>
        <authorList>
            <person name="Glockner G."/>
            <person name="Hulsmann N."/>
            <person name="Schleicher M."/>
            <person name="Noegel A.A."/>
            <person name="Eichinger L."/>
            <person name="Gallinger C."/>
            <person name="Pawlowski J."/>
            <person name="Sierra R."/>
            <person name="Euteneuer U."/>
            <person name="Pillet L."/>
            <person name="Moustafa A."/>
            <person name="Platzer M."/>
            <person name="Groth M."/>
            <person name="Szafranski K."/>
            <person name="Schliwa M."/>
        </authorList>
    </citation>
    <scope>NUCLEOTIDE SEQUENCE [LARGE SCALE GENOMIC DNA]</scope>
</reference>
<keyword evidence="1" id="KW-1133">Transmembrane helix</keyword>